<sequence>MKRLRGCSKWYKLGDKAFDMFFLDTGSSANSIWMRGEQLLKFREEFEALLDSGYWLSQDNLNGFSTAFVGSFTRTNAPLPVKPDSLESFSDDQDGMQLFVRERFLNCKIPRISRSLFFNAHHSINKQICPPRVLGITQNGDKLYSCNPFVAGSEAQKDWVRQDVYGHIRVVKACGGLLFGKMGRDYVALNPLTRALKVPPLDISPNIHCALMSLMRLDCASNGLVQEASCDFNEGRYPMLPICFYEGTFVIPDKEKLFFSGL</sequence>
<evidence type="ECO:0000313" key="1">
    <source>
        <dbReference type="EMBL" id="EFJ36485.1"/>
    </source>
</evidence>
<accession>D8QVN1</accession>
<reference evidence="1 2" key="1">
    <citation type="journal article" date="2011" name="Science">
        <title>The Selaginella genome identifies genetic changes associated with the evolution of vascular plants.</title>
        <authorList>
            <person name="Banks J.A."/>
            <person name="Nishiyama T."/>
            <person name="Hasebe M."/>
            <person name="Bowman J.L."/>
            <person name="Gribskov M."/>
            <person name="dePamphilis C."/>
            <person name="Albert V.A."/>
            <person name="Aono N."/>
            <person name="Aoyama T."/>
            <person name="Ambrose B.A."/>
            <person name="Ashton N.W."/>
            <person name="Axtell M.J."/>
            <person name="Barker E."/>
            <person name="Barker M.S."/>
            <person name="Bennetzen J.L."/>
            <person name="Bonawitz N.D."/>
            <person name="Chapple C."/>
            <person name="Cheng C."/>
            <person name="Correa L.G."/>
            <person name="Dacre M."/>
            <person name="DeBarry J."/>
            <person name="Dreyer I."/>
            <person name="Elias M."/>
            <person name="Engstrom E.M."/>
            <person name="Estelle M."/>
            <person name="Feng L."/>
            <person name="Finet C."/>
            <person name="Floyd S.K."/>
            <person name="Frommer W.B."/>
            <person name="Fujita T."/>
            <person name="Gramzow L."/>
            <person name="Gutensohn M."/>
            <person name="Harholt J."/>
            <person name="Hattori M."/>
            <person name="Heyl A."/>
            <person name="Hirai T."/>
            <person name="Hiwatashi Y."/>
            <person name="Ishikawa M."/>
            <person name="Iwata M."/>
            <person name="Karol K.G."/>
            <person name="Koehler B."/>
            <person name="Kolukisaoglu U."/>
            <person name="Kubo M."/>
            <person name="Kurata T."/>
            <person name="Lalonde S."/>
            <person name="Li K."/>
            <person name="Li Y."/>
            <person name="Litt A."/>
            <person name="Lyons E."/>
            <person name="Manning G."/>
            <person name="Maruyama T."/>
            <person name="Michael T.P."/>
            <person name="Mikami K."/>
            <person name="Miyazaki S."/>
            <person name="Morinaga S."/>
            <person name="Murata T."/>
            <person name="Mueller-Roeber B."/>
            <person name="Nelson D.R."/>
            <person name="Obara M."/>
            <person name="Oguri Y."/>
            <person name="Olmstead R.G."/>
            <person name="Onodera N."/>
            <person name="Petersen B.L."/>
            <person name="Pils B."/>
            <person name="Prigge M."/>
            <person name="Rensing S.A."/>
            <person name="Riano-Pachon D.M."/>
            <person name="Roberts A.W."/>
            <person name="Sato Y."/>
            <person name="Scheller H.V."/>
            <person name="Schulz B."/>
            <person name="Schulz C."/>
            <person name="Shakirov E.V."/>
            <person name="Shibagaki N."/>
            <person name="Shinohara N."/>
            <person name="Shippen D.E."/>
            <person name="Soerensen I."/>
            <person name="Sotooka R."/>
            <person name="Sugimoto N."/>
            <person name="Sugita M."/>
            <person name="Sumikawa N."/>
            <person name="Tanurdzic M."/>
            <person name="Theissen G."/>
            <person name="Ulvskov P."/>
            <person name="Wakazuki S."/>
            <person name="Weng J.K."/>
            <person name="Willats W.W."/>
            <person name="Wipf D."/>
            <person name="Wolf P.G."/>
            <person name="Yang L."/>
            <person name="Zimmer A.D."/>
            <person name="Zhu Q."/>
            <person name="Mitros T."/>
            <person name="Hellsten U."/>
            <person name="Loque D."/>
            <person name="Otillar R."/>
            <person name="Salamov A."/>
            <person name="Schmutz J."/>
            <person name="Shapiro H."/>
            <person name="Lindquist E."/>
            <person name="Lucas S."/>
            <person name="Rokhsar D."/>
            <person name="Grigoriev I.V."/>
        </authorList>
    </citation>
    <scope>NUCLEOTIDE SEQUENCE [LARGE SCALE GENOMIC DNA]</scope>
</reference>
<dbReference type="GO" id="GO:0004842">
    <property type="term" value="F:ubiquitin-protein transferase activity"/>
    <property type="evidence" value="ECO:0000318"/>
    <property type="project" value="GO_Central"/>
</dbReference>
<dbReference type="KEGG" id="smo:SELMODRAFT_404535"/>
<dbReference type="InParanoid" id="D8QVN1"/>
<protein>
    <submittedName>
        <fullName evidence="1">Uncharacterized protein</fullName>
    </submittedName>
</protein>
<gene>
    <name evidence="1" type="ORF">SELMODRAFT_404535</name>
</gene>
<keyword evidence="2" id="KW-1185">Reference proteome</keyword>
<name>D8QVN1_SELML</name>
<dbReference type="Proteomes" id="UP000001514">
    <property type="component" value="Unassembled WGS sequence"/>
</dbReference>
<evidence type="ECO:0000313" key="2">
    <source>
        <dbReference type="Proteomes" id="UP000001514"/>
    </source>
</evidence>
<dbReference type="Gramene" id="EFJ36485">
    <property type="protein sequence ID" value="EFJ36485"/>
    <property type="gene ID" value="SELMODRAFT_404535"/>
</dbReference>
<dbReference type="EMBL" id="GL377567">
    <property type="protein sequence ID" value="EFJ36485.1"/>
    <property type="molecule type" value="Genomic_DNA"/>
</dbReference>
<organism evidence="2">
    <name type="scientific">Selaginella moellendorffii</name>
    <name type="common">Spikemoss</name>
    <dbReference type="NCBI Taxonomy" id="88036"/>
    <lineage>
        <taxon>Eukaryota</taxon>
        <taxon>Viridiplantae</taxon>
        <taxon>Streptophyta</taxon>
        <taxon>Embryophyta</taxon>
        <taxon>Tracheophyta</taxon>
        <taxon>Lycopodiopsida</taxon>
        <taxon>Selaginellales</taxon>
        <taxon>Selaginellaceae</taxon>
        <taxon>Selaginella</taxon>
    </lineage>
</organism>
<dbReference type="HOGENOM" id="CLU_1063185_0_0_1"/>
<proteinExistence type="predicted"/>
<dbReference type="GO" id="GO:0031146">
    <property type="term" value="P:SCF-dependent proteasomal ubiquitin-dependent protein catabolic process"/>
    <property type="evidence" value="ECO:0000318"/>
    <property type="project" value="GO_Central"/>
</dbReference>
<dbReference type="AlphaFoldDB" id="D8QVN1"/>